<evidence type="ECO:0000313" key="1">
    <source>
        <dbReference type="EMBL" id="VDO21173.1"/>
    </source>
</evidence>
<name>A0A0N4W1N0_HAEPC</name>
<dbReference type="Proteomes" id="UP000268014">
    <property type="component" value="Unassembled WGS sequence"/>
</dbReference>
<dbReference type="EMBL" id="UZAF01016127">
    <property type="protein sequence ID" value="VDO21173.1"/>
    <property type="molecule type" value="Genomic_DNA"/>
</dbReference>
<evidence type="ECO:0000313" key="2">
    <source>
        <dbReference type="Proteomes" id="UP000268014"/>
    </source>
</evidence>
<sequence>MMRIKEAIHRRKLIHEMNEEVKDVEIDVINSPSSPLSFLPVRECEHEEQPELKATTEGTLHPFVQYLLTKMSEFQKRALKVTWKRLSEAPKTSGRGTIHIMEKVCISIDSNMVAHIGVRIQTLSMR</sequence>
<organism evidence="3">
    <name type="scientific">Haemonchus placei</name>
    <name type="common">Barber's pole worm</name>
    <dbReference type="NCBI Taxonomy" id="6290"/>
    <lineage>
        <taxon>Eukaryota</taxon>
        <taxon>Metazoa</taxon>
        <taxon>Ecdysozoa</taxon>
        <taxon>Nematoda</taxon>
        <taxon>Chromadorea</taxon>
        <taxon>Rhabditida</taxon>
        <taxon>Rhabditina</taxon>
        <taxon>Rhabditomorpha</taxon>
        <taxon>Strongyloidea</taxon>
        <taxon>Trichostrongylidae</taxon>
        <taxon>Haemonchus</taxon>
    </lineage>
</organism>
<gene>
    <name evidence="1" type="ORF">HPLM_LOCUS3552</name>
</gene>
<accession>A0A0N4W1N0</accession>
<protein>
    <submittedName>
        <fullName evidence="3">F-box domain-containing protein</fullName>
    </submittedName>
</protein>
<dbReference type="OrthoDB" id="5857092at2759"/>
<dbReference type="AlphaFoldDB" id="A0A0N4W1N0"/>
<keyword evidence="2" id="KW-1185">Reference proteome</keyword>
<reference evidence="3" key="1">
    <citation type="submission" date="2017-02" db="UniProtKB">
        <authorList>
            <consortium name="WormBaseParasite"/>
        </authorList>
    </citation>
    <scope>IDENTIFICATION</scope>
</reference>
<reference evidence="1 2" key="2">
    <citation type="submission" date="2018-11" db="EMBL/GenBank/DDBJ databases">
        <authorList>
            <consortium name="Pathogen Informatics"/>
        </authorList>
    </citation>
    <scope>NUCLEOTIDE SEQUENCE [LARGE SCALE GENOMIC DNA]</scope>
    <source>
        <strain evidence="1 2">MHpl1</strain>
    </source>
</reference>
<dbReference type="WBParaSite" id="HPLM_0000356001-mRNA-1">
    <property type="protein sequence ID" value="HPLM_0000356001-mRNA-1"/>
    <property type="gene ID" value="HPLM_0000356001"/>
</dbReference>
<evidence type="ECO:0000313" key="3">
    <source>
        <dbReference type="WBParaSite" id="HPLM_0000356001-mRNA-1"/>
    </source>
</evidence>
<proteinExistence type="predicted"/>